<gene>
    <name evidence="1" type="ORF">ATANTOWER_012508</name>
</gene>
<dbReference type="Proteomes" id="UP001345963">
    <property type="component" value="Unassembled WGS sequence"/>
</dbReference>
<name>A0ABU7BFU8_9TELE</name>
<evidence type="ECO:0000313" key="1">
    <source>
        <dbReference type="EMBL" id="MED6249326.1"/>
    </source>
</evidence>
<organism evidence="1 2">
    <name type="scientific">Ataeniobius toweri</name>
    <dbReference type="NCBI Taxonomy" id="208326"/>
    <lineage>
        <taxon>Eukaryota</taxon>
        <taxon>Metazoa</taxon>
        <taxon>Chordata</taxon>
        <taxon>Craniata</taxon>
        <taxon>Vertebrata</taxon>
        <taxon>Euteleostomi</taxon>
        <taxon>Actinopterygii</taxon>
        <taxon>Neopterygii</taxon>
        <taxon>Teleostei</taxon>
        <taxon>Neoteleostei</taxon>
        <taxon>Acanthomorphata</taxon>
        <taxon>Ovalentaria</taxon>
        <taxon>Atherinomorphae</taxon>
        <taxon>Cyprinodontiformes</taxon>
        <taxon>Goodeidae</taxon>
        <taxon>Ataeniobius</taxon>
    </lineage>
</organism>
<sequence length="117" mass="13537">MGKTTDLTVFQIKNHWNGSFYKKCHPHYGGDWLMIRKLLNLTLGVYSERSTVVQYNLLTLGCASCEFLRYSASLLPSFTLFSLKKKLNGQPKLPMLFIIYFSLAEKAVNFSEIYLHF</sequence>
<keyword evidence="2" id="KW-1185">Reference proteome</keyword>
<reference evidence="1 2" key="1">
    <citation type="submission" date="2021-07" db="EMBL/GenBank/DDBJ databases">
        <authorList>
            <person name="Palmer J.M."/>
        </authorList>
    </citation>
    <scope>NUCLEOTIDE SEQUENCE [LARGE SCALE GENOMIC DNA]</scope>
    <source>
        <strain evidence="1 2">AT_MEX2019</strain>
        <tissue evidence="1">Muscle</tissue>
    </source>
</reference>
<proteinExistence type="predicted"/>
<dbReference type="EMBL" id="JAHUTI010051831">
    <property type="protein sequence ID" value="MED6249326.1"/>
    <property type="molecule type" value="Genomic_DNA"/>
</dbReference>
<comment type="caution">
    <text evidence="1">The sequence shown here is derived from an EMBL/GenBank/DDBJ whole genome shotgun (WGS) entry which is preliminary data.</text>
</comment>
<accession>A0ABU7BFU8</accession>
<protein>
    <submittedName>
        <fullName evidence="1">Uncharacterized protein</fullName>
    </submittedName>
</protein>
<evidence type="ECO:0000313" key="2">
    <source>
        <dbReference type="Proteomes" id="UP001345963"/>
    </source>
</evidence>